<evidence type="ECO:0000256" key="7">
    <source>
        <dbReference type="SAM" id="SignalP"/>
    </source>
</evidence>
<keyword evidence="5 6" id="KW-1015">Disulfide bond</keyword>
<feature type="disulfide bond" evidence="6">
    <location>
        <begin position="92"/>
        <end position="113"/>
    </location>
</feature>
<accession>A0AAV2JX74</accession>
<dbReference type="GO" id="GO:2000253">
    <property type="term" value="P:positive regulation of feeding behavior"/>
    <property type="evidence" value="ECO:0007669"/>
    <property type="project" value="TreeGrafter"/>
</dbReference>
<keyword evidence="4" id="KW-0960">Knottin</keyword>
<evidence type="ECO:0000256" key="3">
    <source>
        <dbReference type="ARBA" id="ARBA00022729"/>
    </source>
</evidence>
<evidence type="ECO:0000256" key="5">
    <source>
        <dbReference type="ARBA" id="ARBA00023157"/>
    </source>
</evidence>
<evidence type="ECO:0000313" key="9">
    <source>
        <dbReference type="EMBL" id="CAL1579909.1"/>
    </source>
</evidence>
<evidence type="ECO:0000313" key="10">
    <source>
        <dbReference type="Proteomes" id="UP001497482"/>
    </source>
</evidence>
<name>A0AAV2JX74_KNICA</name>
<comment type="subcellular location">
    <subcellularLocation>
        <location evidence="1">Secreted</location>
    </subcellularLocation>
</comment>
<dbReference type="GO" id="GO:0008343">
    <property type="term" value="P:adult feeding behavior"/>
    <property type="evidence" value="ECO:0007669"/>
    <property type="project" value="TreeGrafter"/>
</dbReference>
<dbReference type="AlphaFoldDB" id="A0AAV2JX74"/>
<dbReference type="Pfam" id="PF05039">
    <property type="entry name" value="Agouti"/>
    <property type="match status" value="1"/>
</dbReference>
<reference evidence="9 10" key="1">
    <citation type="submission" date="2024-04" db="EMBL/GenBank/DDBJ databases">
        <authorList>
            <person name="Waldvogel A.-M."/>
            <person name="Schoenle A."/>
        </authorList>
    </citation>
    <scope>NUCLEOTIDE SEQUENCE [LARGE SCALE GENOMIC DNA]</scope>
</reference>
<dbReference type="SMART" id="SM00792">
    <property type="entry name" value="Agouti"/>
    <property type="match status" value="1"/>
</dbReference>
<keyword evidence="3 7" id="KW-0732">Signal</keyword>
<dbReference type="GO" id="GO:0070996">
    <property type="term" value="F:type 1 melanocortin receptor binding"/>
    <property type="evidence" value="ECO:0007669"/>
    <property type="project" value="TreeGrafter"/>
</dbReference>
<dbReference type="SUPFAM" id="SSF57055">
    <property type="entry name" value="Agouti-related protein"/>
    <property type="match status" value="1"/>
</dbReference>
<dbReference type="Proteomes" id="UP001497482">
    <property type="component" value="Chromosome 14"/>
</dbReference>
<sequence>MSRMRSAAGKHLWLLLLVFPLTWAVFTKTEPHASEHNTVWSQAGTRHLFARRKLILQQESLVPRLHTALLTPPRRCSRLMENCSRTLCCDPCTSCRCRLFNTICHCRRTNPQCLKSRA</sequence>
<dbReference type="PROSITE" id="PS51150">
    <property type="entry name" value="AGOUTI_2"/>
    <property type="match status" value="1"/>
</dbReference>
<dbReference type="InterPro" id="IPR027300">
    <property type="entry name" value="Agouti_dom"/>
</dbReference>
<dbReference type="GO" id="GO:0005615">
    <property type="term" value="C:extracellular space"/>
    <property type="evidence" value="ECO:0007669"/>
    <property type="project" value="TreeGrafter"/>
</dbReference>
<keyword evidence="10" id="KW-1185">Reference proteome</keyword>
<gene>
    <name evidence="9" type="ORF">KC01_LOCUS10853</name>
</gene>
<feature type="disulfide bond" evidence="6">
    <location>
        <begin position="97"/>
        <end position="104"/>
    </location>
</feature>
<evidence type="ECO:0000256" key="6">
    <source>
        <dbReference type="PROSITE-ProRule" id="PRU00494"/>
    </source>
</evidence>
<dbReference type="Gene3D" id="4.10.760.10">
    <property type="entry name" value="Agouti domain"/>
    <property type="match status" value="1"/>
</dbReference>
<comment type="caution">
    <text evidence="6">Lacks conserved residue(s) required for the propagation of feature annotation.</text>
</comment>
<protein>
    <recommendedName>
        <fullName evidence="8">Agouti domain-containing protein</fullName>
    </recommendedName>
</protein>
<feature type="disulfide bond" evidence="6">
    <location>
        <begin position="88"/>
        <end position="106"/>
    </location>
</feature>
<evidence type="ECO:0000256" key="1">
    <source>
        <dbReference type="ARBA" id="ARBA00004613"/>
    </source>
</evidence>
<dbReference type="InterPro" id="IPR007733">
    <property type="entry name" value="Agouti"/>
</dbReference>
<evidence type="ECO:0000256" key="2">
    <source>
        <dbReference type="ARBA" id="ARBA00022525"/>
    </source>
</evidence>
<dbReference type="PANTHER" id="PTHR16551">
    <property type="entry name" value="AGOUTI RELATED"/>
    <property type="match status" value="1"/>
</dbReference>
<dbReference type="PANTHER" id="PTHR16551:SF5">
    <property type="entry name" value="AGOUTI-RELATED PEPTIDE 2"/>
    <property type="match status" value="1"/>
</dbReference>
<dbReference type="EMBL" id="OZ035836">
    <property type="protein sequence ID" value="CAL1579909.1"/>
    <property type="molecule type" value="Genomic_DNA"/>
</dbReference>
<dbReference type="InterPro" id="IPR036836">
    <property type="entry name" value="Agouti_dom_sf"/>
</dbReference>
<feature type="domain" description="Agouti" evidence="8">
    <location>
        <begin position="76"/>
        <end position="113"/>
    </location>
</feature>
<organism evidence="9 10">
    <name type="scientific">Knipowitschia caucasica</name>
    <name type="common">Caucasian dwarf goby</name>
    <name type="synonym">Pomatoschistus caucasicus</name>
    <dbReference type="NCBI Taxonomy" id="637954"/>
    <lineage>
        <taxon>Eukaryota</taxon>
        <taxon>Metazoa</taxon>
        <taxon>Chordata</taxon>
        <taxon>Craniata</taxon>
        <taxon>Vertebrata</taxon>
        <taxon>Euteleostomi</taxon>
        <taxon>Actinopterygii</taxon>
        <taxon>Neopterygii</taxon>
        <taxon>Teleostei</taxon>
        <taxon>Neoteleostei</taxon>
        <taxon>Acanthomorphata</taxon>
        <taxon>Gobiaria</taxon>
        <taxon>Gobiiformes</taxon>
        <taxon>Gobioidei</taxon>
        <taxon>Gobiidae</taxon>
        <taxon>Gobiinae</taxon>
        <taxon>Knipowitschia</taxon>
    </lineage>
</organism>
<dbReference type="GO" id="GO:0005184">
    <property type="term" value="F:neuropeptide hormone activity"/>
    <property type="evidence" value="ECO:0007669"/>
    <property type="project" value="TreeGrafter"/>
</dbReference>
<feature type="signal peptide" evidence="7">
    <location>
        <begin position="1"/>
        <end position="24"/>
    </location>
</feature>
<feature type="chain" id="PRO_5043461030" description="Agouti domain-containing protein" evidence="7">
    <location>
        <begin position="25"/>
        <end position="118"/>
    </location>
</feature>
<evidence type="ECO:0000256" key="4">
    <source>
        <dbReference type="ARBA" id="ARBA00022854"/>
    </source>
</evidence>
<evidence type="ECO:0000259" key="8">
    <source>
        <dbReference type="PROSITE" id="PS51150"/>
    </source>
</evidence>
<dbReference type="GO" id="GO:0009755">
    <property type="term" value="P:hormone-mediated signaling pathway"/>
    <property type="evidence" value="ECO:0007669"/>
    <property type="project" value="InterPro"/>
</dbReference>
<proteinExistence type="predicted"/>
<keyword evidence="2" id="KW-0964">Secreted</keyword>
<dbReference type="GO" id="GO:0007218">
    <property type="term" value="P:neuropeptide signaling pathway"/>
    <property type="evidence" value="ECO:0007669"/>
    <property type="project" value="TreeGrafter"/>
</dbReference>